<dbReference type="PANTHER" id="PTHR42814">
    <property type="entry name" value="AMP-BINDING DOMAIN-CONTAINING PROTEIN"/>
    <property type="match status" value="1"/>
</dbReference>
<reference evidence="3" key="1">
    <citation type="journal article" date="2019" name="bioRxiv">
        <title>The Genome of the Zebra Mussel, Dreissena polymorpha: A Resource for Invasive Species Research.</title>
        <authorList>
            <person name="McCartney M.A."/>
            <person name="Auch B."/>
            <person name="Kono T."/>
            <person name="Mallez S."/>
            <person name="Zhang Y."/>
            <person name="Obille A."/>
            <person name="Becker A."/>
            <person name="Abrahante J.E."/>
            <person name="Garbe J."/>
            <person name="Badalamenti J.P."/>
            <person name="Herman A."/>
            <person name="Mangelson H."/>
            <person name="Liachko I."/>
            <person name="Sullivan S."/>
            <person name="Sone E.D."/>
            <person name="Koren S."/>
            <person name="Silverstein K.A.T."/>
            <person name="Beckman K.B."/>
            <person name="Gohl D.M."/>
        </authorList>
    </citation>
    <scope>NUCLEOTIDE SEQUENCE</scope>
    <source>
        <strain evidence="3">Duluth1</strain>
        <tissue evidence="3">Whole animal</tissue>
    </source>
</reference>
<dbReference type="Proteomes" id="UP000828390">
    <property type="component" value="Unassembled WGS sequence"/>
</dbReference>
<evidence type="ECO:0000313" key="3">
    <source>
        <dbReference type="EMBL" id="KAH3891464.1"/>
    </source>
</evidence>
<keyword evidence="1" id="KW-0812">Transmembrane</keyword>
<reference evidence="3" key="2">
    <citation type="submission" date="2020-11" db="EMBL/GenBank/DDBJ databases">
        <authorList>
            <person name="McCartney M.A."/>
            <person name="Auch B."/>
            <person name="Kono T."/>
            <person name="Mallez S."/>
            <person name="Becker A."/>
            <person name="Gohl D.M."/>
            <person name="Silverstein K.A.T."/>
            <person name="Koren S."/>
            <person name="Bechman K.B."/>
            <person name="Herman A."/>
            <person name="Abrahante J.E."/>
            <person name="Garbe J."/>
        </authorList>
    </citation>
    <scope>NUCLEOTIDE SEQUENCE</scope>
    <source>
        <strain evidence="3">Duluth1</strain>
        <tissue evidence="3">Whole animal</tissue>
    </source>
</reference>
<feature type="domain" description="AMP-dependent synthetase/ligase" evidence="2">
    <location>
        <begin position="47"/>
        <end position="424"/>
    </location>
</feature>
<feature type="transmembrane region" description="Helical" evidence="1">
    <location>
        <begin position="105"/>
        <end position="123"/>
    </location>
</feature>
<proteinExistence type="predicted"/>
<evidence type="ECO:0000256" key="1">
    <source>
        <dbReference type="SAM" id="Phobius"/>
    </source>
</evidence>
<name>A0A9D4S3R2_DREPO</name>
<gene>
    <name evidence="3" type="ORF">DPMN_015566</name>
</gene>
<dbReference type="InterPro" id="IPR000873">
    <property type="entry name" value="AMP-dep_synth/lig_dom"/>
</dbReference>
<dbReference type="Pfam" id="PF00501">
    <property type="entry name" value="AMP-binding"/>
    <property type="match status" value="1"/>
</dbReference>
<comment type="caution">
    <text evidence="3">The sequence shown here is derived from an EMBL/GenBank/DDBJ whole genome shotgun (WGS) entry which is preliminary data.</text>
</comment>
<keyword evidence="4" id="KW-1185">Reference proteome</keyword>
<dbReference type="PANTHER" id="PTHR42814:SF3">
    <property type="entry name" value="BETA-N-ACETYLHEXOSAMINIDASE"/>
    <property type="match status" value="1"/>
</dbReference>
<evidence type="ECO:0000313" key="4">
    <source>
        <dbReference type="Proteomes" id="UP000828390"/>
    </source>
</evidence>
<evidence type="ECO:0000259" key="2">
    <source>
        <dbReference type="Pfam" id="PF00501"/>
    </source>
</evidence>
<dbReference type="AlphaFoldDB" id="A0A9D4S3R2"/>
<protein>
    <recommendedName>
        <fullName evidence="2">AMP-dependent synthetase/ligase domain-containing protein</fullName>
    </recommendedName>
</protein>
<dbReference type="EMBL" id="JAIWYP010000001">
    <property type="protein sequence ID" value="KAH3891464.1"/>
    <property type="molecule type" value="Genomic_DNA"/>
</dbReference>
<dbReference type="InterPro" id="IPR045851">
    <property type="entry name" value="AMP-bd_C_sf"/>
</dbReference>
<dbReference type="SUPFAM" id="SSF56801">
    <property type="entry name" value="Acetyl-CoA synthetase-like"/>
    <property type="match status" value="1"/>
</dbReference>
<dbReference type="Gene3D" id="3.30.300.30">
    <property type="match status" value="1"/>
</dbReference>
<keyword evidence="1" id="KW-1133">Transmembrane helix</keyword>
<dbReference type="OrthoDB" id="6134070at2759"/>
<organism evidence="3 4">
    <name type="scientific">Dreissena polymorpha</name>
    <name type="common">Zebra mussel</name>
    <name type="synonym">Mytilus polymorpha</name>
    <dbReference type="NCBI Taxonomy" id="45954"/>
    <lineage>
        <taxon>Eukaryota</taxon>
        <taxon>Metazoa</taxon>
        <taxon>Spiralia</taxon>
        <taxon>Lophotrochozoa</taxon>
        <taxon>Mollusca</taxon>
        <taxon>Bivalvia</taxon>
        <taxon>Autobranchia</taxon>
        <taxon>Heteroconchia</taxon>
        <taxon>Euheterodonta</taxon>
        <taxon>Imparidentia</taxon>
        <taxon>Neoheterodontei</taxon>
        <taxon>Myida</taxon>
        <taxon>Dreissenoidea</taxon>
        <taxon>Dreissenidae</taxon>
        <taxon>Dreissena</taxon>
    </lineage>
</organism>
<dbReference type="Gene3D" id="3.40.50.12780">
    <property type="entry name" value="N-terminal domain of ligase-like"/>
    <property type="match status" value="1"/>
</dbReference>
<accession>A0A9D4S3R2</accession>
<keyword evidence="1" id="KW-0472">Membrane</keyword>
<dbReference type="InterPro" id="IPR042099">
    <property type="entry name" value="ANL_N_sf"/>
</dbReference>
<sequence length="579" mass="64989">MAKAERKTLCDFTRDCTPSGRPLVKSYFHGVCATPLSADTVGDVIRMRARDQPDRVVFRVPHVGQELTLGELNVKASRVSRALLGVGLRKGDIVFHAGLEDQEYIIWYFATLQIGLVFLYTLIETPPEKDTNILCNLGPKLVCVGDKVLPGTVSVLKERNKKHPEFKLVSLHSGMTDPDFSTYDDFLREGKSVTEQVLLETVNSVSIDDDAVLFVSSGTTSTEHKVSCTTHQFLVNTAMFAHQRIHPYTEPDVIGLTSPVIDDSVCISLVGLVLNGDVGVLAPPEMTFKPDYVEVFMQFIQDNGITWYSGTPFEFVNAVQSTERHKYDLSSLRGGNLVGQTLTEPIKQKLLREFPDMLTLYGATECLIGLGCSVRWSTPTQRVLSLGFPYAHCEVKLVNERDEVVPVGSQGEVCIRGWPVLKRYQGNESLTLKAKHHQLNGWYHYGDIGIMDETGHVRFIGRKAECVRFKHFSDTIYPSVIFDAVKKDSRVLNAKVVGIHNDQIGDDICLCVEVGENSDVTEDQLRQLLENEVHENSRPDFYFIFEKFPRTGPRQKIAYQDLRETVAEKLQQIKLQTGQ</sequence>